<keyword evidence="2" id="KW-1185">Reference proteome</keyword>
<sequence>MADPEIDHGFVEDSQGRTDILRSPFFDIRLGYDQSAEDYVGRILYRLSLSIEEQIRPGRWQIIGHPSTSPPPAISLANKALRITCLTVASLGLLITLLR</sequence>
<accession>A0ABD0UTK9</accession>
<name>A0ABD0UTK9_DENTH</name>
<reference evidence="1 2" key="1">
    <citation type="journal article" date="2024" name="Plant Biotechnol. J.">
        <title>Dendrobium thyrsiflorum genome and its molecular insights into genes involved in important horticultural traits.</title>
        <authorList>
            <person name="Chen B."/>
            <person name="Wang J.Y."/>
            <person name="Zheng P.J."/>
            <person name="Li K.L."/>
            <person name="Liang Y.M."/>
            <person name="Chen X.F."/>
            <person name="Zhang C."/>
            <person name="Zhao X."/>
            <person name="He X."/>
            <person name="Zhang G.Q."/>
            <person name="Liu Z.J."/>
            <person name="Xu Q."/>
        </authorList>
    </citation>
    <scope>NUCLEOTIDE SEQUENCE [LARGE SCALE GENOMIC DNA]</scope>
    <source>
        <strain evidence="1">GZMU011</strain>
    </source>
</reference>
<comment type="caution">
    <text evidence="1">The sequence shown here is derived from an EMBL/GenBank/DDBJ whole genome shotgun (WGS) entry which is preliminary data.</text>
</comment>
<evidence type="ECO:0000313" key="2">
    <source>
        <dbReference type="Proteomes" id="UP001552299"/>
    </source>
</evidence>
<evidence type="ECO:0000313" key="1">
    <source>
        <dbReference type="EMBL" id="KAL0913747.1"/>
    </source>
</evidence>
<proteinExistence type="predicted"/>
<dbReference type="AlphaFoldDB" id="A0ABD0UTK9"/>
<dbReference type="EMBL" id="JANQDX010000013">
    <property type="protein sequence ID" value="KAL0913747.1"/>
    <property type="molecule type" value="Genomic_DNA"/>
</dbReference>
<organism evidence="1 2">
    <name type="scientific">Dendrobium thyrsiflorum</name>
    <name type="common">Pinecone-like raceme dendrobium</name>
    <name type="synonym">Orchid</name>
    <dbReference type="NCBI Taxonomy" id="117978"/>
    <lineage>
        <taxon>Eukaryota</taxon>
        <taxon>Viridiplantae</taxon>
        <taxon>Streptophyta</taxon>
        <taxon>Embryophyta</taxon>
        <taxon>Tracheophyta</taxon>
        <taxon>Spermatophyta</taxon>
        <taxon>Magnoliopsida</taxon>
        <taxon>Liliopsida</taxon>
        <taxon>Asparagales</taxon>
        <taxon>Orchidaceae</taxon>
        <taxon>Epidendroideae</taxon>
        <taxon>Malaxideae</taxon>
        <taxon>Dendrobiinae</taxon>
        <taxon>Dendrobium</taxon>
    </lineage>
</organism>
<gene>
    <name evidence="1" type="ORF">M5K25_017230</name>
</gene>
<protein>
    <submittedName>
        <fullName evidence="1">Uncharacterized protein</fullName>
    </submittedName>
</protein>
<dbReference type="Proteomes" id="UP001552299">
    <property type="component" value="Unassembled WGS sequence"/>
</dbReference>